<evidence type="ECO:0000256" key="2">
    <source>
        <dbReference type="ARBA" id="ARBA00022679"/>
    </source>
</evidence>
<dbReference type="InterPro" id="IPR051199">
    <property type="entry name" value="LPS_LOS_Heptosyltrfase"/>
</dbReference>
<protein>
    <submittedName>
        <fullName evidence="3">Glycosyl transferase family 9</fullName>
    </submittedName>
</protein>
<dbReference type="Gene3D" id="3.40.50.2000">
    <property type="entry name" value="Glycogen Phosphorylase B"/>
    <property type="match status" value="2"/>
</dbReference>
<keyword evidence="2 3" id="KW-0808">Transferase</keyword>
<comment type="caution">
    <text evidence="3">The sequence shown here is derived from an EMBL/GenBank/DDBJ whole genome shotgun (WGS) entry which is preliminary data.</text>
</comment>
<accession>A0A0G1NAN1</accession>
<dbReference type="GO" id="GO:0009244">
    <property type="term" value="P:lipopolysaccharide core region biosynthetic process"/>
    <property type="evidence" value="ECO:0007669"/>
    <property type="project" value="TreeGrafter"/>
</dbReference>
<proteinExistence type="predicted"/>
<dbReference type="AlphaFoldDB" id="A0A0G1NAN1"/>
<name>A0A0G1NAN1_9BACT</name>
<keyword evidence="1" id="KW-0328">Glycosyltransferase</keyword>
<dbReference type="GO" id="GO:0008713">
    <property type="term" value="F:ADP-heptose-lipopolysaccharide heptosyltransferase activity"/>
    <property type="evidence" value="ECO:0007669"/>
    <property type="project" value="TreeGrafter"/>
</dbReference>
<dbReference type="PANTHER" id="PTHR30160:SF1">
    <property type="entry name" value="LIPOPOLYSACCHARIDE 1,2-N-ACETYLGLUCOSAMINETRANSFERASE-RELATED"/>
    <property type="match status" value="1"/>
</dbReference>
<dbReference type="GO" id="GO:0005829">
    <property type="term" value="C:cytosol"/>
    <property type="evidence" value="ECO:0007669"/>
    <property type="project" value="TreeGrafter"/>
</dbReference>
<dbReference type="PANTHER" id="PTHR30160">
    <property type="entry name" value="TETRAACYLDISACCHARIDE 4'-KINASE-RELATED"/>
    <property type="match status" value="1"/>
</dbReference>
<reference evidence="3 4" key="1">
    <citation type="journal article" date="2015" name="Nature">
        <title>rRNA introns, odd ribosomes, and small enigmatic genomes across a large radiation of phyla.</title>
        <authorList>
            <person name="Brown C.T."/>
            <person name="Hug L.A."/>
            <person name="Thomas B.C."/>
            <person name="Sharon I."/>
            <person name="Castelle C.J."/>
            <person name="Singh A."/>
            <person name="Wilkins M.J."/>
            <person name="Williams K.H."/>
            <person name="Banfield J.F."/>
        </authorList>
    </citation>
    <scope>NUCLEOTIDE SEQUENCE [LARGE SCALE GENOMIC DNA]</scope>
</reference>
<dbReference type="InterPro" id="IPR002201">
    <property type="entry name" value="Glyco_trans_9"/>
</dbReference>
<dbReference type="EMBL" id="LCKF01000043">
    <property type="protein sequence ID" value="KKT90137.1"/>
    <property type="molecule type" value="Genomic_DNA"/>
</dbReference>
<evidence type="ECO:0000313" key="4">
    <source>
        <dbReference type="Proteomes" id="UP000033966"/>
    </source>
</evidence>
<dbReference type="SUPFAM" id="SSF53756">
    <property type="entry name" value="UDP-Glycosyltransferase/glycogen phosphorylase"/>
    <property type="match status" value="1"/>
</dbReference>
<organism evidence="3 4">
    <name type="scientific">Candidatus Jorgensenbacteria bacterium GW2011_GWA2_45_13</name>
    <dbReference type="NCBI Taxonomy" id="1618662"/>
    <lineage>
        <taxon>Bacteria</taxon>
        <taxon>Candidatus Joergenseniibacteriota</taxon>
    </lineage>
</organism>
<dbReference type="Proteomes" id="UP000033966">
    <property type="component" value="Unassembled WGS sequence"/>
</dbReference>
<sequence length="332" mass="37531">MLHYIIKCGHIVCCVLRALCGAIFLTGIRIFCGVGRGKRRLTGMVLLEHMGDIVASEPILRSLRRRHPRDYLVWATQRSYGDLIRHHPELDRVLSVQCYTEWRILQRLGLFDDSYDLHFEGYHCPVCGIYFGKKMGDRSLNFKNYYDRGNLLRVFSDSAGLPVENVSPRIYIPEVVAAKVASWDIPAPYIVIHGRARQAQRGWQDGKWMLLAQRILQKNNYSVVEIGLEPVLSNQADPRILSYCARTSLLEMAEIIRESRLFVGVESGPAHLANAVGTFGVIITGKYFGFSDYLPYSGAYADGSNARILRHEGPAAETDLEVVWNAVSEKLI</sequence>
<gene>
    <name evidence="3" type="ORF">UW92_C0043G0008</name>
</gene>
<evidence type="ECO:0000256" key="1">
    <source>
        <dbReference type="ARBA" id="ARBA00022676"/>
    </source>
</evidence>
<dbReference type="CDD" id="cd03789">
    <property type="entry name" value="GT9_LPS_heptosyltransferase"/>
    <property type="match status" value="1"/>
</dbReference>
<evidence type="ECO:0000313" key="3">
    <source>
        <dbReference type="EMBL" id="KKT90137.1"/>
    </source>
</evidence>
<dbReference type="Pfam" id="PF01075">
    <property type="entry name" value="Glyco_transf_9"/>
    <property type="match status" value="1"/>
</dbReference>